<evidence type="ECO:0000313" key="3">
    <source>
        <dbReference type="Proteomes" id="UP000077787"/>
    </source>
</evidence>
<dbReference type="SUPFAM" id="SSF54523">
    <property type="entry name" value="Pili subunits"/>
    <property type="match status" value="1"/>
</dbReference>
<gene>
    <name evidence="2" type="ORF">PS273GM_11985</name>
</gene>
<dbReference type="Pfam" id="PF07963">
    <property type="entry name" value="N_methyl"/>
    <property type="match status" value="1"/>
</dbReference>
<keyword evidence="1" id="KW-1133">Transmembrane helix</keyword>
<dbReference type="Proteomes" id="UP000077787">
    <property type="component" value="Chromosome"/>
</dbReference>
<reference evidence="2 3" key="1">
    <citation type="submission" date="2016-05" db="EMBL/GenBank/DDBJ databases">
        <title>Genome sequence of Pseudomonas stutzeri 273 and identification of the exopolysaccharide biosynthesis locus.</title>
        <authorList>
            <person name="Wu S."/>
            <person name="Sun C."/>
        </authorList>
    </citation>
    <scope>NUCLEOTIDE SEQUENCE [LARGE SCALE GENOMIC DNA]</scope>
    <source>
        <strain evidence="2 3">273</strain>
    </source>
</reference>
<dbReference type="GO" id="GO:0043683">
    <property type="term" value="P:type IV pilus assembly"/>
    <property type="evidence" value="ECO:0007669"/>
    <property type="project" value="InterPro"/>
</dbReference>
<keyword evidence="1" id="KW-0472">Membrane</keyword>
<dbReference type="InterPro" id="IPR045584">
    <property type="entry name" value="Pilin-like"/>
</dbReference>
<dbReference type="InterPro" id="IPR012902">
    <property type="entry name" value="N_methyl_site"/>
</dbReference>
<feature type="transmembrane region" description="Helical" evidence="1">
    <location>
        <begin position="12"/>
        <end position="36"/>
    </location>
</feature>
<dbReference type="OrthoDB" id="5296662at2"/>
<evidence type="ECO:0000313" key="2">
    <source>
        <dbReference type="EMBL" id="ANF25814.1"/>
    </source>
</evidence>
<protein>
    <submittedName>
        <fullName evidence="2">Pilus assembly protein PilW</fullName>
    </submittedName>
</protein>
<evidence type="ECO:0000256" key="1">
    <source>
        <dbReference type="SAM" id="Phobius"/>
    </source>
</evidence>
<dbReference type="InterPro" id="IPR032092">
    <property type="entry name" value="PilW"/>
</dbReference>
<accession>A0A172WQQ8</accession>
<dbReference type="PROSITE" id="PS00409">
    <property type="entry name" value="PROKAR_NTER_METHYL"/>
    <property type="match status" value="1"/>
</dbReference>
<name>A0A172WQQ8_STUST</name>
<keyword evidence="1" id="KW-0812">Transmembrane</keyword>
<proteinExistence type="predicted"/>
<dbReference type="Pfam" id="PF16074">
    <property type="entry name" value="PilW"/>
    <property type="match status" value="1"/>
</dbReference>
<sequence>MKPVSFYRQAGLSLVELMVAMLISLILLGGVLQVFISSKDMYRTNTAVARVQEAGRFATDFMTFDVRQAGYKGECLTDPLSHLELSSTTTDEKNAFSTSPAIQGWDNSKPVIFDAVDSTRADTDAFIVKYAGDGKEFDPQGTNNAQTPSLGVEVKVNDEKGTGAYAGQIVLLGNSSGCDIFQNANNANASSFQRAGKNVDPGNEVPTADWSQSYQKKLTSYIFRSHTYYVRDNAGRLPSLVRKALAPSGNNVIFADEELVEGVIDMQVTYGLDLDGDRLADQYVKAGTNNLVATGTGDWDKVVSARISILAVSPEINVLEEPQTFVYPAAIGIERDDVYALYEDDGTVTIKNNRVAQVYTATVAIRNRLP</sequence>
<dbReference type="AlphaFoldDB" id="A0A172WQQ8"/>
<dbReference type="RefSeq" id="WP_064481480.1">
    <property type="nucleotide sequence ID" value="NZ_CP015641.1"/>
</dbReference>
<dbReference type="EMBL" id="CP015641">
    <property type="protein sequence ID" value="ANF25814.1"/>
    <property type="molecule type" value="Genomic_DNA"/>
</dbReference>
<organism evidence="2 3">
    <name type="scientific">Stutzerimonas stutzeri</name>
    <name type="common">Pseudomonas stutzeri</name>
    <dbReference type="NCBI Taxonomy" id="316"/>
    <lineage>
        <taxon>Bacteria</taxon>
        <taxon>Pseudomonadati</taxon>
        <taxon>Pseudomonadota</taxon>
        <taxon>Gammaproteobacteria</taxon>
        <taxon>Pseudomonadales</taxon>
        <taxon>Pseudomonadaceae</taxon>
        <taxon>Stutzerimonas</taxon>
    </lineage>
</organism>